<dbReference type="InterPro" id="IPR029058">
    <property type="entry name" value="AB_hydrolase_fold"/>
</dbReference>
<comment type="subcellular location">
    <subcellularLocation>
        <location evidence="1">Peroxisome</location>
    </subcellularLocation>
</comment>
<dbReference type="SUPFAM" id="SSF53474">
    <property type="entry name" value="alpha/beta-Hydrolases"/>
    <property type="match status" value="1"/>
</dbReference>
<evidence type="ECO:0000256" key="1">
    <source>
        <dbReference type="ARBA" id="ARBA00004275"/>
    </source>
</evidence>
<protein>
    <recommendedName>
        <fullName evidence="5">AB hydrolase-1 domain-containing protein</fullName>
    </recommendedName>
</protein>
<dbReference type="InterPro" id="IPR000073">
    <property type="entry name" value="AB_hydrolase_1"/>
</dbReference>
<evidence type="ECO:0000313" key="7">
    <source>
        <dbReference type="Proteomes" id="UP000801428"/>
    </source>
</evidence>
<evidence type="ECO:0000259" key="5">
    <source>
        <dbReference type="Pfam" id="PF00561"/>
    </source>
</evidence>
<dbReference type="OrthoDB" id="8119704at2759"/>
<name>A0A9P4TIR8_CURKU</name>
<keyword evidence="7" id="KW-1185">Reference proteome</keyword>
<dbReference type="PANTHER" id="PTHR43798:SF33">
    <property type="entry name" value="HYDROLASE, PUTATIVE (AFU_ORTHOLOGUE AFUA_2G14860)-RELATED"/>
    <property type="match status" value="1"/>
</dbReference>
<accession>A0A9P4TIR8</accession>
<dbReference type="EMBL" id="SWKU01000005">
    <property type="protein sequence ID" value="KAF3006928.1"/>
    <property type="molecule type" value="Genomic_DNA"/>
</dbReference>
<dbReference type="GO" id="GO:0005777">
    <property type="term" value="C:peroxisome"/>
    <property type="evidence" value="ECO:0007669"/>
    <property type="project" value="UniProtKB-SubCell"/>
</dbReference>
<keyword evidence="3" id="KW-0843">Virulence</keyword>
<comment type="caution">
    <text evidence="6">The sequence shown here is derived from an EMBL/GenBank/DDBJ whole genome shotgun (WGS) entry which is preliminary data.</text>
</comment>
<dbReference type="AlphaFoldDB" id="A0A9P4TIR8"/>
<gene>
    <name evidence="6" type="ORF">E8E13_011306</name>
</gene>
<evidence type="ECO:0000256" key="4">
    <source>
        <dbReference type="ARBA" id="ARBA00023140"/>
    </source>
</evidence>
<sequence>MPDFCLETPHGLISVTDTGLKNASPALLLLHGNSSSSKIFRHMLTSPTLSSQYRIITFDYPSHGASSNAINPTHDYTQRGYAELAVHILEHLRIESVVALGWSLGGHVALEMVGLLDEAAERGGKKIELKGIVLTGTPPANGLEQCKAGFKIPLGDGDEENLMAKVHWTDEQAEQIVRASAAAGKDDLFEEWMVTDAKRVDGRARMVMFDAFVKGEGVDQVRVVETVDVPIAVINGAEEPYVDLDYLDGLGWRSLWRGKCVRMESLQHTPFWEDPAKYEALLVEFLEDCGRSRKVGGDEA</sequence>
<evidence type="ECO:0000256" key="2">
    <source>
        <dbReference type="ARBA" id="ARBA00005668"/>
    </source>
</evidence>
<evidence type="ECO:0000313" key="6">
    <source>
        <dbReference type="EMBL" id="KAF3006928.1"/>
    </source>
</evidence>
<feature type="domain" description="AB hydrolase-1" evidence="5">
    <location>
        <begin position="25"/>
        <end position="144"/>
    </location>
</feature>
<dbReference type="Proteomes" id="UP000801428">
    <property type="component" value="Unassembled WGS sequence"/>
</dbReference>
<organism evidence="6 7">
    <name type="scientific">Curvularia kusanoi</name>
    <name type="common">Cochliobolus kusanoi</name>
    <dbReference type="NCBI Taxonomy" id="90978"/>
    <lineage>
        <taxon>Eukaryota</taxon>
        <taxon>Fungi</taxon>
        <taxon>Dikarya</taxon>
        <taxon>Ascomycota</taxon>
        <taxon>Pezizomycotina</taxon>
        <taxon>Dothideomycetes</taxon>
        <taxon>Pleosporomycetidae</taxon>
        <taxon>Pleosporales</taxon>
        <taxon>Pleosporineae</taxon>
        <taxon>Pleosporaceae</taxon>
        <taxon>Curvularia</taxon>
    </lineage>
</organism>
<dbReference type="Pfam" id="PF00561">
    <property type="entry name" value="Abhydrolase_1"/>
    <property type="match status" value="1"/>
</dbReference>
<dbReference type="GO" id="GO:0016020">
    <property type="term" value="C:membrane"/>
    <property type="evidence" value="ECO:0007669"/>
    <property type="project" value="TreeGrafter"/>
</dbReference>
<reference evidence="6" key="1">
    <citation type="submission" date="2019-04" db="EMBL/GenBank/DDBJ databases">
        <title>Sequencing of skin fungus with MAO and IRED activity.</title>
        <authorList>
            <person name="Marsaioli A.J."/>
            <person name="Bonatto J.M.C."/>
            <person name="Reis Junior O."/>
        </authorList>
    </citation>
    <scope>NUCLEOTIDE SEQUENCE</scope>
    <source>
        <strain evidence="6">30M1</strain>
    </source>
</reference>
<dbReference type="Gene3D" id="3.40.50.1820">
    <property type="entry name" value="alpha/beta hydrolase"/>
    <property type="match status" value="1"/>
</dbReference>
<evidence type="ECO:0000256" key="3">
    <source>
        <dbReference type="ARBA" id="ARBA00023026"/>
    </source>
</evidence>
<dbReference type="InterPro" id="IPR050266">
    <property type="entry name" value="AB_hydrolase_sf"/>
</dbReference>
<proteinExistence type="inferred from homology"/>
<comment type="similarity">
    <text evidence="2">Belongs to the AB hydrolase superfamily. AKT2 hydrolase family.</text>
</comment>
<keyword evidence="4" id="KW-0576">Peroxisome</keyword>
<dbReference type="PANTHER" id="PTHR43798">
    <property type="entry name" value="MONOACYLGLYCEROL LIPASE"/>
    <property type="match status" value="1"/>
</dbReference>